<dbReference type="Gene3D" id="3.40.630.10">
    <property type="entry name" value="Zn peptidases"/>
    <property type="match status" value="1"/>
</dbReference>
<evidence type="ECO:0000313" key="4">
    <source>
        <dbReference type="EMBL" id="RKG33320.1"/>
    </source>
</evidence>
<dbReference type="InterPro" id="IPR002933">
    <property type="entry name" value="Peptidase_M20"/>
</dbReference>
<organism evidence="4 5">
    <name type="scientific">Acinetobacter guerrae</name>
    <dbReference type="NCBI Taxonomy" id="1843371"/>
    <lineage>
        <taxon>Bacteria</taxon>
        <taxon>Pseudomonadati</taxon>
        <taxon>Pseudomonadota</taxon>
        <taxon>Gammaproteobacteria</taxon>
        <taxon>Moraxellales</taxon>
        <taxon>Moraxellaceae</taxon>
        <taxon>Acinetobacter</taxon>
    </lineage>
</organism>
<dbReference type="GO" id="GO:0046872">
    <property type="term" value="F:metal ion binding"/>
    <property type="evidence" value="ECO:0007669"/>
    <property type="project" value="UniProtKB-KW"/>
</dbReference>
<dbReference type="InterPro" id="IPR017439">
    <property type="entry name" value="Amidohydrolase"/>
</dbReference>
<keyword evidence="2" id="KW-0464">Manganese</keyword>
<protein>
    <submittedName>
        <fullName evidence="4">Amidohydrolase</fullName>
    </submittedName>
</protein>
<evidence type="ECO:0000313" key="5">
    <source>
        <dbReference type="Proteomes" id="UP000269001"/>
    </source>
</evidence>
<accession>A0A3A8ERF7</accession>
<dbReference type="PANTHER" id="PTHR11014">
    <property type="entry name" value="PEPTIDASE M20 FAMILY MEMBER"/>
    <property type="match status" value="1"/>
</dbReference>
<dbReference type="RefSeq" id="WP_120370189.1">
    <property type="nucleotide sequence ID" value="NZ_RAXU01000010.1"/>
</dbReference>
<feature type="binding site" evidence="2">
    <location>
        <position position="140"/>
    </location>
    <ligand>
        <name>Mn(2+)</name>
        <dbReference type="ChEBI" id="CHEBI:29035"/>
        <label>2</label>
    </ligand>
</feature>
<sequence length="454" mass="49728">MSKEIIAIKKIIIGLGLIIPLYAYANSTQDLIDSSVQKNNDKFVKIFKEIHENPELGFMEVHTSSIAAKELRSYGYNVTEHIGKTGIAAVMKNGDGPIVMYRADMDANSVKETTGLSYASKKIVKLPDGSETPVMHACGHDAHVTWMLGVAKFFAENKNLWKGTVIFIGQPAEEPITGAEAMVNDGLYTKYKIPEPDYLFGMHTAPVAVGIVAAAGGVRMAGTDQFDVTFHGIGGHGSTPNLSKDPVVMAASAIMQYQVIVSRAIDPKNSAVITVGSIQAGTDNNVIPATALLKINLRWFNENDRKTMIEGIKRINEGIAYAYAMPKDQYPTIKFKGWSYPLDNNTELTKTIRTALGNSGLIQNSKFLLDENILPSVMGSEDFHHLVIHNNKKNYSYLNVGVAEPKRFVEAFKQNKLPFNAHNGDFVVDLDAIPFGTKVGITSMLAIFNQTKPE</sequence>
<evidence type="ECO:0000256" key="2">
    <source>
        <dbReference type="PIRSR" id="PIRSR005962-1"/>
    </source>
</evidence>
<dbReference type="GO" id="GO:0019877">
    <property type="term" value="P:diaminopimelate biosynthetic process"/>
    <property type="evidence" value="ECO:0007669"/>
    <property type="project" value="UniProtKB-ARBA"/>
</dbReference>
<keyword evidence="5" id="KW-1185">Reference proteome</keyword>
<feature type="binding site" evidence="2">
    <location>
        <position position="174"/>
    </location>
    <ligand>
        <name>Mn(2+)</name>
        <dbReference type="ChEBI" id="CHEBI:29035"/>
        <label>2</label>
    </ligand>
</feature>
<reference evidence="4 5" key="1">
    <citation type="submission" date="2018-09" db="EMBL/GenBank/DDBJ databases">
        <title>The draft genome of Acinetobacter spp. strains.</title>
        <authorList>
            <person name="Qin J."/>
            <person name="Feng Y."/>
            <person name="Zong Z."/>
        </authorList>
    </citation>
    <scope>NUCLEOTIDE SEQUENCE [LARGE SCALE GENOMIC DNA]</scope>
    <source>
        <strain evidence="4 5">WCHAc060096</strain>
    </source>
</reference>
<dbReference type="AlphaFoldDB" id="A0A3A8ERF7"/>
<dbReference type="InterPro" id="IPR036264">
    <property type="entry name" value="Bact_exopeptidase_dim_dom"/>
</dbReference>
<keyword evidence="1 4" id="KW-0378">Hydrolase</keyword>
<dbReference type="EMBL" id="RAXU01000010">
    <property type="protein sequence ID" value="RKG33320.1"/>
    <property type="molecule type" value="Genomic_DNA"/>
</dbReference>
<feature type="binding site" evidence="2">
    <location>
        <position position="203"/>
    </location>
    <ligand>
        <name>Mn(2+)</name>
        <dbReference type="ChEBI" id="CHEBI:29035"/>
        <label>2</label>
    </ligand>
</feature>
<feature type="binding site" evidence="2">
    <location>
        <position position="138"/>
    </location>
    <ligand>
        <name>Mn(2+)</name>
        <dbReference type="ChEBI" id="CHEBI:29035"/>
        <label>2</label>
    </ligand>
</feature>
<feature type="binding site" evidence="2">
    <location>
        <position position="422"/>
    </location>
    <ligand>
        <name>Mn(2+)</name>
        <dbReference type="ChEBI" id="CHEBI:29035"/>
        <label>2</label>
    </ligand>
</feature>
<evidence type="ECO:0000256" key="1">
    <source>
        <dbReference type="ARBA" id="ARBA00022801"/>
    </source>
</evidence>
<dbReference type="PANTHER" id="PTHR11014:SF63">
    <property type="entry name" value="METALLOPEPTIDASE, PUTATIVE (AFU_ORTHOLOGUE AFUA_6G09600)-RELATED"/>
    <property type="match status" value="1"/>
</dbReference>
<keyword evidence="2" id="KW-0479">Metal-binding</keyword>
<dbReference type="Pfam" id="PF01546">
    <property type="entry name" value="Peptidase_M20"/>
    <property type="match status" value="1"/>
</dbReference>
<dbReference type="Pfam" id="PF07687">
    <property type="entry name" value="M20_dimer"/>
    <property type="match status" value="1"/>
</dbReference>
<dbReference type="NCBIfam" id="TIGR01891">
    <property type="entry name" value="amidohydrolases"/>
    <property type="match status" value="1"/>
</dbReference>
<dbReference type="Gene3D" id="3.30.70.360">
    <property type="match status" value="1"/>
</dbReference>
<dbReference type="InterPro" id="IPR011650">
    <property type="entry name" value="Peptidase_M20_dimer"/>
</dbReference>
<dbReference type="GO" id="GO:0050118">
    <property type="term" value="F:N-acetyldiaminopimelate deacetylase activity"/>
    <property type="evidence" value="ECO:0007669"/>
    <property type="project" value="UniProtKB-ARBA"/>
</dbReference>
<feature type="domain" description="Peptidase M20 dimerisation" evidence="3">
    <location>
        <begin position="224"/>
        <end position="316"/>
    </location>
</feature>
<proteinExistence type="predicted"/>
<comment type="cofactor">
    <cofactor evidence="2">
        <name>Mn(2+)</name>
        <dbReference type="ChEBI" id="CHEBI:29035"/>
    </cofactor>
    <text evidence="2">The Mn(2+) ion enhances activity.</text>
</comment>
<dbReference type="PIRSF" id="PIRSF005962">
    <property type="entry name" value="Pept_M20D_amidohydro"/>
    <property type="match status" value="1"/>
</dbReference>
<dbReference type="Proteomes" id="UP000269001">
    <property type="component" value="Unassembled WGS sequence"/>
</dbReference>
<dbReference type="SUPFAM" id="SSF55031">
    <property type="entry name" value="Bacterial exopeptidase dimerisation domain"/>
    <property type="match status" value="1"/>
</dbReference>
<name>A0A3A8ERF7_9GAMM</name>
<dbReference type="FunFam" id="3.30.70.360:FF:000001">
    <property type="entry name" value="N-acetyldiaminopimelate deacetylase"/>
    <property type="match status" value="1"/>
</dbReference>
<dbReference type="SUPFAM" id="SSF53187">
    <property type="entry name" value="Zn-dependent exopeptidases"/>
    <property type="match status" value="1"/>
</dbReference>
<comment type="caution">
    <text evidence="4">The sequence shown here is derived from an EMBL/GenBank/DDBJ whole genome shotgun (WGS) entry which is preliminary data.</text>
</comment>
<evidence type="ECO:0000259" key="3">
    <source>
        <dbReference type="Pfam" id="PF07687"/>
    </source>
</evidence>
<gene>
    <name evidence="4" type="ORF">D7V21_09065</name>
</gene>